<dbReference type="EMBL" id="JBHTIR010000178">
    <property type="protein sequence ID" value="MFD0850902.1"/>
    <property type="molecule type" value="Genomic_DNA"/>
</dbReference>
<evidence type="ECO:0000259" key="1">
    <source>
        <dbReference type="Pfam" id="PF00144"/>
    </source>
</evidence>
<dbReference type="InterPro" id="IPR050491">
    <property type="entry name" value="AmpC-like"/>
</dbReference>
<reference evidence="3" key="1">
    <citation type="journal article" date="2019" name="Int. J. Syst. Evol. Microbiol.">
        <title>The Global Catalogue of Microorganisms (GCM) 10K type strain sequencing project: providing services to taxonomists for standard genome sequencing and annotation.</title>
        <authorList>
            <consortium name="The Broad Institute Genomics Platform"/>
            <consortium name="The Broad Institute Genome Sequencing Center for Infectious Disease"/>
            <person name="Wu L."/>
            <person name="Ma J."/>
        </authorList>
    </citation>
    <scope>NUCLEOTIDE SEQUENCE [LARGE SCALE GENOMIC DNA]</scope>
    <source>
        <strain evidence="3">JCM 31696</strain>
    </source>
</reference>
<dbReference type="Proteomes" id="UP001597083">
    <property type="component" value="Unassembled WGS sequence"/>
</dbReference>
<organism evidence="2 3">
    <name type="scientific">Actinomadura adrarensis</name>
    <dbReference type="NCBI Taxonomy" id="1819600"/>
    <lineage>
        <taxon>Bacteria</taxon>
        <taxon>Bacillati</taxon>
        <taxon>Actinomycetota</taxon>
        <taxon>Actinomycetes</taxon>
        <taxon>Streptosporangiales</taxon>
        <taxon>Thermomonosporaceae</taxon>
        <taxon>Actinomadura</taxon>
    </lineage>
</organism>
<dbReference type="PANTHER" id="PTHR46825:SF7">
    <property type="entry name" value="D-ALANYL-D-ALANINE CARBOXYPEPTIDASE"/>
    <property type="match status" value="1"/>
</dbReference>
<evidence type="ECO:0000313" key="3">
    <source>
        <dbReference type="Proteomes" id="UP001597083"/>
    </source>
</evidence>
<dbReference type="Gene3D" id="3.40.710.10">
    <property type="entry name" value="DD-peptidase/beta-lactamase superfamily"/>
    <property type="match status" value="1"/>
</dbReference>
<feature type="domain" description="Beta-lactamase-related" evidence="1">
    <location>
        <begin position="35"/>
        <end position="244"/>
    </location>
</feature>
<accession>A0ABW3CAD8</accession>
<dbReference type="InterPro" id="IPR012338">
    <property type="entry name" value="Beta-lactam/transpept-like"/>
</dbReference>
<dbReference type="InterPro" id="IPR001466">
    <property type="entry name" value="Beta-lactam-related"/>
</dbReference>
<gene>
    <name evidence="2" type="ORF">ACFQ07_01555</name>
</gene>
<comment type="caution">
    <text evidence="2">The sequence shown here is derived from an EMBL/GenBank/DDBJ whole genome shotgun (WGS) entry which is preliminary data.</text>
</comment>
<dbReference type="PANTHER" id="PTHR46825">
    <property type="entry name" value="D-ALANYL-D-ALANINE-CARBOXYPEPTIDASE/ENDOPEPTIDASE AMPH"/>
    <property type="match status" value="1"/>
</dbReference>
<keyword evidence="2" id="KW-0378">Hydrolase</keyword>
<dbReference type="Pfam" id="PF00144">
    <property type="entry name" value="Beta-lactamase"/>
    <property type="match status" value="1"/>
</dbReference>
<name>A0ABW3CAD8_9ACTN</name>
<evidence type="ECO:0000313" key="2">
    <source>
        <dbReference type="EMBL" id="MFD0850902.1"/>
    </source>
</evidence>
<protein>
    <submittedName>
        <fullName evidence="2">Serine hydrolase domain-containing protein</fullName>
        <ecNumber evidence="2">3.-.-.-</ecNumber>
    </submittedName>
</protein>
<dbReference type="SUPFAM" id="SSF56601">
    <property type="entry name" value="beta-lactamase/transpeptidase-like"/>
    <property type="match status" value="1"/>
</dbReference>
<proteinExistence type="predicted"/>
<keyword evidence="3" id="KW-1185">Reference proteome</keyword>
<sequence length="246" mass="26856">MTAVAGAMAVTAAVVSAGEVAHAGGSQLKRDLDAVREHGVVGAWAEVTEGKDTRFARSGVADLGTGRSIPRNAYYRIGSTTKTFVAVVVLQLAAEGKVALDDTVEEWLPGVVSGNGNDGSKITVRQLLRHNSGLHEYILDMPLYKAALAEGYQGYLRERFRKHRPGELVAMAMRHRPHWTPSGPGEQRWSYSNTNYILAGMIVQKATGRTWEQEVRDRITGPLGLRHTAVPADPRRFPKPHATAYM</sequence>
<feature type="non-terminal residue" evidence="2">
    <location>
        <position position="246"/>
    </location>
</feature>
<dbReference type="GO" id="GO:0016787">
    <property type="term" value="F:hydrolase activity"/>
    <property type="evidence" value="ECO:0007669"/>
    <property type="project" value="UniProtKB-KW"/>
</dbReference>
<dbReference type="EC" id="3.-.-.-" evidence="2"/>